<dbReference type="PANTHER" id="PTHR42942:SF1">
    <property type="entry name" value="ALKYLTRANSFERASE-LIKE PROTEIN 1"/>
    <property type="match status" value="1"/>
</dbReference>
<evidence type="ECO:0000313" key="3">
    <source>
        <dbReference type="EMBL" id="GEM48171.1"/>
    </source>
</evidence>
<sequence>MKYTGTSMDEAFKKAVVQVVLGIPYGQTMSYGGVALEAGYPGYARHVGNLLAGLSEDDAFEVPWHRVINRSRGISTYRRGIGDLQRKLLVAEGVTFKGEKIAKEHFLG</sequence>
<feature type="domain" description="Methylated-DNA-[protein]-cysteine S-methyltransferase DNA binding" evidence="2">
    <location>
        <begin position="11"/>
        <end position="94"/>
    </location>
</feature>
<reference evidence="3 4" key="1">
    <citation type="submission" date="2019-07" db="EMBL/GenBank/DDBJ databases">
        <title>Whole genome shotgun sequence of Deinococcus cellulosilyticus NBRC 106333.</title>
        <authorList>
            <person name="Hosoyama A."/>
            <person name="Uohara A."/>
            <person name="Ohji S."/>
            <person name="Ichikawa N."/>
        </authorList>
    </citation>
    <scope>NUCLEOTIDE SEQUENCE [LARGE SCALE GENOMIC DNA]</scope>
    <source>
        <strain evidence="3 4">NBRC 106333</strain>
    </source>
</reference>
<dbReference type="CDD" id="cd06445">
    <property type="entry name" value="ATase"/>
    <property type="match status" value="1"/>
</dbReference>
<keyword evidence="1" id="KW-0227">DNA damage</keyword>
<dbReference type="Pfam" id="PF01035">
    <property type="entry name" value="DNA_binding_1"/>
    <property type="match status" value="1"/>
</dbReference>
<dbReference type="InterPro" id="IPR014048">
    <property type="entry name" value="MethylDNA_cys_MeTrfase_DNA-bd"/>
</dbReference>
<dbReference type="InterPro" id="IPR052520">
    <property type="entry name" value="ATL_DNA_repair"/>
</dbReference>
<evidence type="ECO:0000313" key="4">
    <source>
        <dbReference type="Proteomes" id="UP000321306"/>
    </source>
</evidence>
<dbReference type="EMBL" id="BJXB01000018">
    <property type="protein sequence ID" value="GEM48171.1"/>
    <property type="molecule type" value="Genomic_DNA"/>
</dbReference>
<dbReference type="GO" id="GO:0003824">
    <property type="term" value="F:catalytic activity"/>
    <property type="evidence" value="ECO:0007669"/>
    <property type="project" value="InterPro"/>
</dbReference>
<organism evidence="3 4">
    <name type="scientific">Deinococcus cellulosilyticus (strain DSM 18568 / NBRC 106333 / KACC 11606 / 5516J-15)</name>
    <dbReference type="NCBI Taxonomy" id="1223518"/>
    <lineage>
        <taxon>Bacteria</taxon>
        <taxon>Thermotogati</taxon>
        <taxon>Deinococcota</taxon>
        <taxon>Deinococci</taxon>
        <taxon>Deinococcales</taxon>
        <taxon>Deinococcaceae</taxon>
        <taxon>Deinococcus</taxon>
    </lineage>
</organism>
<dbReference type="GO" id="GO:0006281">
    <property type="term" value="P:DNA repair"/>
    <property type="evidence" value="ECO:0007669"/>
    <property type="project" value="InterPro"/>
</dbReference>
<dbReference type="Gene3D" id="1.10.10.10">
    <property type="entry name" value="Winged helix-like DNA-binding domain superfamily/Winged helix DNA-binding domain"/>
    <property type="match status" value="1"/>
</dbReference>
<dbReference type="InterPro" id="IPR036217">
    <property type="entry name" value="MethylDNA_cys_MeTrfase_DNAb"/>
</dbReference>
<keyword evidence="4" id="KW-1185">Reference proteome</keyword>
<dbReference type="InterPro" id="IPR036388">
    <property type="entry name" value="WH-like_DNA-bd_sf"/>
</dbReference>
<dbReference type="Proteomes" id="UP000321306">
    <property type="component" value="Unassembled WGS sequence"/>
</dbReference>
<dbReference type="PANTHER" id="PTHR42942">
    <property type="entry name" value="6-O-METHYLGUANINE DNA METHYLTRANSFERASE"/>
    <property type="match status" value="1"/>
</dbReference>
<name>A0A511N6X9_DEIC1</name>
<accession>A0A511N6X9</accession>
<gene>
    <name evidence="3" type="ORF">DC3_38060</name>
</gene>
<dbReference type="NCBIfam" id="TIGR00589">
    <property type="entry name" value="ogt"/>
    <property type="match status" value="1"/>
</dbReference>
<protein>
    <recommendedName>
        <fullName evidence="2">Methylated-DNA-[protein]-cysteine S-methyltransferase DNA binding domain-containing protein</fullName>
    </recommendedName>
</protein>
<comment type="caution">
    <text evidence="3">The sequence shown here is derived from an EMBL/GenBank/DDBJ whole genome shotgun (WGS) entry which is preliminary data.</text>
</comment>
<evidence type="ECO:0000259" key="2">
    <source>
        <dbReference type="Pfam" id="PF01035"/>
    </source>
</evidence>
<dbReference type="SUPFAM" id="SSF46767">
    <property type="entry name" value="Methylated DNA-protein cysteine methyltransferase, C-terminal domain"/>
    <property type="match status" value="1"/>
</dbReference>
<proteinExistence type="predicted"/>
<evidence type="ECO:0000256" key="1">
    <source>
        <dbReference type="ARBA" id="ARBA00022763"/>
    </source>
</evidence>
<dbReference type="AlphaFoldDB" id="A0A511N6X9"/>